<feature type="compositionally biased region" description="Basic residues" evidence="1">
    <location>
        <begin position="1"/>
        <end position="10"/>
    </location>
</feature>
<dbReference type="Proteomes" id="UP000247409">
    <property type="component" value="Unassembled WGS sequence"/>
</dbReference>
<proteinExistence type="predicted"/>
<comment type="caution">
    <text evidence="2">The sequence shown here is derived from an EMBL/GenBank/DDBJ whole genome shotgun (WGS) entry which is preliminary data.</text>
</comment>
<feature type="compositionally biased region" description="Polar residues" evidence="1">
    <location>
        <begin position="106"/>
        <end position="117"/>
    </location>
</feature>
<feature type="region of interest" description="Disordered" evidence="1">
    <location>
        <begin position="84"/>
        <end position="153"/>
    </location>
</feature>
<dbReference type="EMBL" id="NBIV01000021">
    <property type="protein sequence ID" value="PXF47680.1"/>
    <property type="molecule type" value="Genomic_DNA"/>
</dbReference>
<reference evidence="2 3" key="1">
    <citation type="journal article" date="2018" name="Mol. Biol. Evol.">
        <title>Analysis of the draft genome of the red seaweed Gracilariopsis chorda provides insights into genome size evolution in Rhodophyta.</title>
        <authorList>
            <person name="Lee J."/>
            <person name="Yang E.C."/>
            <person name="Graf L."/>
            <person name="Yang J.H."/>
            <person name="Qiu H."/>
            <person name="Zel Zion U."/>
            <person name="Chan C.X."/>
            <person name="Stephens T.G."/>
            <person name="Weber A.P.M."/>
            <person name="Boo G.H."/>
            <person name="Boo S.M."/>
            <person name="Kim K.M."/>
            <person name="Shin Y."/>
            <person name="Jung M."/>
            <person name="Lee S.J."/>
            <person name="Yim H.S."/>
            <person name="Lee J.H."/>
            <person name="Bhattacharya D."/>
            <person name="Yoon H.S."/>
        </authorList>
    </citation>
    <scope>NUCLEOTIDE SEQUENCE [LARGE SCALE GENOMIC DNA]</scope>
    <source>
        <strain evidence="2 3">SKKU-2015</strain>
        <tissue evidence="2">Whole body</tissue>
    </source>
</reference>
<name>A0A2V3J2Q5_9FLOR</name>
<evidence type="ECO:0000313" key="3">
    <source>
        <dbReference type="Proteomes" id="UP000247409"/>
    </source>
</evidence>
<sequence length="153" mass="16498">MPLKFWKKKPPAPLLRRPENETDRKRLKRELAAAFARGELSDDEYENLRKKANTRMTNDQVKVALQVVGSGVGITVAITSAIAGSLGGSTSPPGPGDGVQEANEGSAASQGGTQDANVDNRDDEQPGGDELDEDENGEEDYDEDDDMDDCDDM</sequence>
<gene>
    <name evidence="2" type="ORF">BWQ96_02542</name>
</gene>
<evidence type="ECO:0008006" key="4">
    <source>
        <dbReference type="Google" id="ProtNLM"/>
    </source>
</evidence>
<evidence type="ECO:0000313" key="2">
    <source>
        <dbReference type="EMBL" id="PXF47680.1"/>
    </source>
</evidence>
<protein>
    <recommendedName>
        <fullName evidence="4">SHOCT domain-containing protein</fullName>
    </recommendedName>
</protein>
<dbReference type="AlphaFoldDB" id="A0A2V3J2Q5"/>
<accession>A0A2V3J2Q5</accession>
<feature type="compositionally biased region" description="Acidic residues" evidence="1">
    <location>
        <begin position="125"/>
        <end position="153"/>
    </location>
</feature>
<organism evidence="2 3">
    <name type="scientific">Gracilariopsis chorda</name>
    <dbReference type="NCBI Taxonomy" id="448386"/>
    <lineage>
        <taxon>Eukaryota</taxon>
        <taxon>Rhodophyta</taxon>
        <taxon>Florideophyceae</taxon>
        <taxon>Rhodymeniophycidae</taxon>
        <taxon>Gracilariales</taxon>
        <taxon>Gracilariaceae</taxon>
        <taxon>Gracilariopsis</taxon>
    </lineage>
</organism>
<evidence type="ECO:0000256" key="1">
    <source>
        <dbReference type="SAM" id="MobiDB-lite"/>
    </source>
</evidence>
<keyword evidence="3" id="KW-1185">Reference proteome</keyword>
<feature type="region of interest" description="Disordered" evidence="1">
    <location>
        <begin position="1"/>
        <end position="26"/>
    </location>
</feature>